<proteinExistence type="predicted"/>
<keyword evidence="2" id="KW-1185">Reference proteome</keyword>
<accession>A0A2T0WYV0</accession>
<dbReference type="RefSeq" id="WP_181256524.1">
    <property type="nucleotide sequence ID" value="NZ_PVTS01000023.1"/>
</dbReference>
<dbReference type="STRING" id="1168289.GCA_000259075_02650"/>
<organism evidence="1 2">
    <name type="scientific">Marinilabilia salmonicolor</name>
    <dbReference type="NCBI Taxonomy" id="989"/>
    <lineage>
        <taxon>Bacteria</taxon>
        <taxon>Pseudomonadati</taxon>
        <taxon>Bacteroidota</taxon>
        <taxon>Bacteroidia</taxon>
        <taxon>Marinilabiliales</taxon>
        <taxon>Marinilabiliaceae</taxon>
        <taxon>Marinilabilia</taxon>
    </lineage>
</organism>
<gene>
    <name evidence="1" type="ORF">DFO77_11196</name>
</gene>
<name>A0A2T0WYV0_9BACT</name>
<protein>
    <submittedName>
        <fullName evidence="1">Uncharacterized protein</fullName>
    </submittedName>
</protein>
<comment type="caution">
    <text evidence="1">The sequence shown here is derived from an EMBL/GenBank/DDBJ whole genome shotgun (WGS) entry which is preliminary data.</text>
</comment>
<reference evidence="1 2" key="1">
    <citation type="submission" date="2018-07" db="EMBL/GenBank/DDBJ databases">
        <title>Freshwater and sediment microbial communities from various areas in North America, analyzing microbe dynamics in response to fracking.</title>
        <authorList>
            <person name="Lamendella R."/>
        </authorList>
    </citation>
    <scope>NUCLEOTIDE SEQUENCE [LARGE SCALE GENOMIC DNA]</scope>
    <source>
        <strain evidence="1 2">160A</strain>
    </source>
</reference>
<sequence length="56" mass="6360">MEFLLQLFADIIGTPAEEELVKQANEVVEDKKVEAVSPSEKIKEEDPVLFGLMQFH</sequence>
<dbReference type="AlphaFoldDB" id="A0A2T0WYV0"/>
<evidence type="ECO:0000313" key="1">
    <source>
        <dbReference type="EMBL" id="RCW34595.1"/>
    </source>
</evidence>
<dbReference type="EMBL" id="QPIZ01000011">
    <property type="protein sequence ID" value="RCW34595.1"/>
    <property type="molecule type" value="Genomic_DNA"/>
</dbReference>
<dbReference type="Proteomes" id="UP000252733">
    <property type="component" value="Unassembled WGS sequence"/>
</dbReference>
<evidence type="ECO:0000313" key="2">
    <source>
        <dbReference type="Proteomes" id="UP000252733"/>
    </source>
</evidence>